<dbReference type="KEGG" id="snep:Enr13x_36610"/>
<accession>A0A518HSN7</accession>
<dbReference type="EMBL" id="CP037423">
    <property type="protein sequence ID" value="QDV43801.1"/>
    <property type="molecule type" value="Genomic_DNA"/>
</dbReference>
<evidence type="ECO:0000313" key="2">
    <source>
        <dbReference type="EMBL" id="QDV43801.1"/>
    </source>
</evidence>
<dbReference type="RefSeq" id="WP_231744352.1">
    <property type="nucleotide sequence ID" value="NZ_CP037423.1"/>
</dbReference>
<gene>
    <name evidence="2" type="ORF">Enr13x_36610</name>
</gene>
<feature type="domain" description="Helix-turn-helix" evidence="1">
    <location>
        <begin position="42"/>
        <end position="92"/>
    </location>
</feature>
<dbReference type="InterPro" id="IPR009061">
    <property type="entry name" value="DNA-bd_dom_put_sf"/>
</dbReference>
<dbReference type="SUPFAM" id="SSF46955">
    <property type="entry name" value="Putative DNA-binding domain"/>
    <property type="match status" value="1"/>
</dbReference>
<dbReference type="Pfam" id="PF12728">
    <property type="entry name" value="HTH_17"/>
    <property type="match status" value="1"/>
</dbReference>
<dbReference type="InterPro" id="IPR041657">
    <property type="entry name" value="HTH_17"/>
</dbReference>
<name>A0A518HSN7_9BACT</name>
<keyword evidence="3" id="KW-1185">Reference proteome</keyword>
<protein>
    <submittedName>
        <fullName evidence="2">Helix-turn-helix domain protein</fullName>
    </submittedName>
</protein>
<reference evidence="2 3" key="1">
    <citation type="submission" date="2019-03" db="EMBL/GenBank/DDBJ databases">
        <title>Deep-cultivation of Planctomycetes and their phenomic and genomic characterization uncovers novel biology.</title>
        <authorList>
            <person name="Wiegand S."/>
            <person name="Jogler M."/>
            <person name="Boedeker C."/>
            <person name="Pinto D."/>
            <person name="Vollmers J."/>
            <person name="Rivas-Marin E."/>
            <person name="Kohn T."/>
            <person name="Peeters S.H."/>
            <person name="Heuer A."/>
            <person name="Rast P."/>
            <person name="Oberbeckmann S."/>
            <person name="Bunk B."/>
            <person name="Jeske O."/>
            <person name="Meyerdierks A."/>
            <person name="Storesund J.E."/>
            <person name="Kallscheuer N."/>
            <person name="Luecker S."/>
            <person name="Lage O.M."/>
            <person name="Pohl T."/>
            <person name="Merkel B.J."/>
            <person name="Hornburger P."/>
            <person name="Mueller R.-W."/>
            <person name="Bruemmer F."/>
            <person name="Labrenz M."/>
            <person name="Spormann A.M."/>
            <person name="Op den Camp H."/>
            <person name="Overmann J."/>
            <person name="Amann R."/>
            <person name="Jetten M.S.M."/>
            <person name="Mascher T."/>
            <person name="Medema M.H."/>
            <person name="Devos D.P."/>
            <person name="Kaster A.-K."/>
            <person name="Ovreas L."/>
            <person name="Rohde M."/>
            <person name="Galperin M.Y."/>
            <person name="Jogler C."/>
        </authorList>
    </citation>
    <scope>NUCLEOTIDE SEQUENCE [LARGE SCALE GENOMIC DNA]</scope>
    <source>
        <strain evidence="2 3">Enr13</strain>
    </source>
</reference>
<sequence>MLDQSPEMSATVALELLRRMASIEKQLNAVLERVNVAPPQEYYSTADLAELLGKTEYTVREWARAGRIHAEKRATGRGRSREWMIAHNELMRIKSEGLLPLGGRNV</sequence>
<dbReference type="Proteomes" id="UP000319004">
    <property type="component" value="Chromosome"/>
</dbReference>
<proteinExistence type="predicted"/>
<organism evidence="2 3">
    <name type="scientific">Stieleria neptunia</name>
    <dbReference type="NCBI Taxonomy" id="2527979"/>
    <lineage>
        <taxon>Bacteria</taxon>
        <taxon>Pseudomonadati</taxon>
        <taxon>Planctomycetota</taxon>
        <taxon>Planctomycetia</taxon>
        <taxon>Pirellulales</taxon>
        <taxon>Pirellulaceae</taxon>
        <taxon>Stieleria</taxon>
    </lineage>
</organism>
<dbReference type="AlphaFoldDB" id="A0A518HSN7"/>
<evidence type="ECO:0000313" key="3">
    <source>
        <dbReference type="Proteomes" id="UP000319004"/>
    </source>
</evidence>
<evidence type="ECO:0000259" key="1">
    <source>
        <dbReference type="Pfam" id="PF12728"/>
    </source>
</evidence>